<gene>
    <name evidence="3" type="ORF">E4635_02085</name>
</gene>
<dbReference type="EMBL" id="SRLH01000001">
    <property type="protein sequence ID" value="TGD59743.1"/>
    <property type="molecule type" value="Genomic_DNA"/>
</dbReference>
<dbReference type="InterPro" id="IPR019734">
    <property type="entry name" value="TPR_rpt"/>
</dbReference>
<dbReference type="InterPro" id="IPR052384">
    <property type="entry name" value="TMTC_O-mannosyltransferase"/>
</dbReference>
<evidence type="ECO:0000256" key="1">
    <source>
        <dbReference type="PROSITE-ProRule" id="PRU00339"/>
    </source>
</evidence>
<feature type="chain" id="PRO_5021274702" evidence="2">
    <location>
        <begin position="21"/>
        <end position="423"/>
    </location>
</feature>
<reference evidence="3 4" key="1">
    <citation type="submission" date="2019-04" db="EMBL/GenBank/DDBJ databases">
        <title>Flavobacterium sp. strain DS2-A Genome sequencing and assembly.</title>
        <authorList>
            <person name="Kim I."/>
        </authorList>
    </citation>
    <scope>NUCLEOTIDE SEQUENCE [LARGE SCALE GENOMIC DNA]</scope>
    <source>
        <strain evidence="3 4">DS2-A</strain>
    </source>
</reference>
<evidence type="ECO:0000313" key="3">
    <source>
        <dbReference type="EMBL" id="TGD59743.1"/>
    </source>
</evidence>
<proteinExistence type="predicted"/>
<dbReference type="PANTHER" id="PTHR44216">
    <property type="entry name" value="PROTEIN O-MANNOSYL-TRANSFERASE TMTC2"/>
    <property type="match status" value="1"/>
</dbReference>
<dbReference type="Gene3D" id="1.25.40.10">
    <property type="entry name" value="Tetratricopeptide repeat domain"/>
    <property type="match status" value="2"/>
</dbReference>
<evidence type="ECO:0000313" key="4">
    <source>
        <dbReference type="Proteomes" id="UP000297407"/>
    </source>
</evidence>
<keyword evidence="2" id="KW-0732">Signal</keyword>
<evidence type="ECO:0000256" key="2">
    <source>
        <dbReference type="SAM" id="SignalP"/>
    </source>
</evidence>
<keyword evidence="1" id="KW-0802">TPR repeat</keyword>
<organism evidence="3 4">
    <name type="scientific">Flavobacterium humi</name>
    <dbReference type="NCBI Taxonomy" id="2562683"/>
    <lineage>
        <taxon>Bacteria</taxon>
        <taxon>Pseudomonadati</taxon>
        <taxon>Bacteroidota</taxon>
        <taxon>Flavobacteriia</taxon>
        <taxon>Flavobacteriales</taxon>
        <taxon>Flavobacteriaceae</taxon>
        <taxon>Flavobacterium</taxon>
    </lineage>
</organism>
<sequence length="423" mass="47215">MKIKNLVIASSLIFSVSTFAQKDELKAAEKALKAGNPAEAKTALTQAESLIANADDSQKAQFYFLKGNTYFDLSKKKIEADKNLGEAAKAYNDLMEVEKKSGKSKYTAQAQASLQEVIGELRNSAVADNNEKKYKESALKLYQIYTLDKKDTIMLYYAAGTASNAQDFDLALDYYNKLKEMNYSGKATNYVAKSKLNDQEQVFPSMAAMNNAVKIGTHSDPKVEKVESKRGEIYTNIARIYIMKNDIPSAKKSISDARSLNPDDTSLLLAEADLYLKTEDYATYKKLISEALVKRPNDAELFFNLGVISSKFKGGDAEAEKNYLKAIEIDPNYKNAYVNLAILKLSNEKDIVESMNKLGTSAADNKKYDALKAKREAMYKSALPYLEKAEQLFANDKDIRSTLLNVYNALDMTEKYKALKAKN</sequence>
<feature type="signal peptide" evidence="2">
    <location>
        <begin position="1"/>
        <end position="20"/>
    </location>
</feature>
<dbReference type="Proteomes" id="UP000297407">
    <property type="component" value="Unassembled WGS sequence"/>
</dbReference>
<dbReference type="SMART" id="SM00028">
    <property type="entry name" value="TPR"/>
    <property type="match status" value="3"/>
</dbReference>
<feature type="repeat" description="TPR" evidence="1">
    <location>
        <begin position="231"/>
        <end position="264"/>
    </location>
</feature>
<dbReference type="PROSITE" id="PS50005">
    <property type="entry name" value="TPR"/>
    <property type="match status" value="1"/>
</dbReference>
<name>A0A4Z0LD10_9FLAO</name>
<dbReference type="AlphaFoldDB" id="A0A4Z0LD10"/>
<dbReference type="OrthoDB" id="1149028at2"/>
<keyword evidence="4" id="KW-1185">Reference proteome</keyword>
<dbReference type="RefSeq" id="WP_135524950.1">
    <property type="nucleotide sequence ID" value="NZ_SRLH01000001.1"/>
</dbReference>
<dbReference type="InterPro" id="IPR011990">
    <property type="entry name" value="TPR-like_helical_dom_sf"/>
</dbReference>
<protein>
    <submittedName>
        <fullName evidence="3">Uncharacterized protein</fullName>
    </submittedName>
</protein>
<dbReference type="SUPFAM" id="SSF48452">
    <property type="entry name" value="TPR-like"/>
    <property type="match status" value="3"/>
</dbReference>
<dbReference type="PANTHER" id="PTHR44216:SF3">
    <property type="entry name" value="PROTEIN O-MANNOSYL-TRANSFERASE TMTC2"/>
    <property type="match status" value="1"/>
</dbReference>
<comment type="caution">
    <text evidence="3">The sequence shown here is derived from an EMBL/GenBank/DDBJ whole genome shotgun (WGS) entry which is preliminary data.</text>
</comment>
<accession>A0A4Z0LD10</accession>